<dbReference type="AlphaFoldDB" id="A0A7L2GXI7"/>
<evidence type="ECO:0000259" key="1">
    <source>
        <dbReference type="PROSITE" id="PS51507"/>
    </source>
</evidence>
<comment type="caution">
    <text evidence="2">The sequence shown here is derived from an EMBL/GenBank/DDBJ whole genome shotgun (WGS) entry which is preliminary data.</text>
</comment>
<dbReference type="Gene3D" id="1.10.10.10">
    <property type="entry name" value="Winged helix-like DNA-binding domain superfamily/Winged helix DNA-binding domain"/>
    <property type="match status" value="1"/>
</dbReference>
<dbReference type="EMBL" id="VWYG01025324">
    <property type="protein sequence ID" value="NXQ91787.1"/>
    <property type="molecule type" value="Genomic_DNA"/>
</dbReference>
<dbReference type="SUPFAM" id="SSF46785">
    <property type="entry name" value="Winged helix' DNA-binding domain"/>
    <property type="match status" value="1"/>
</dbReference>
<dbReference type="SMART" id="SM00348">
    <property type="entry name" value="IRF"/>
    <property type="match status" value="1"/>
</dbReference>
<dbReference type="PRINTS" id="PR00267">
    <property type="entry name" value="INTFRNREGFCT"/>
</dbReference>
<dbReference type="GO" id="GO:0005634">
    <property type="term" value="C:nucleus"/>
    <property type="evidence" value="ECO:0007669"/>
    <property type="project" value="TreeGrafter"/>
</dbReference>
<gene>
    <name evidence="2" type="primary">Irf3</name>
    <name evidence="2" type="ORF">NYCGRA_R06824</name>
</gene>
<evidence type="ECO:0000313" key="3">
    <source>
        <dbReference type="Proteomes" id="UP000567826"/>
    </source>
</evidence>
<dbReference type="PANTHER" id="PTHR11949">
    <property type="entry name" value="INTERFERON REGULATORY FACTOR"/>
    <property type="match status" value="1"/>
</dbReference>
<dbReference type="OrthoDB" id="8691508at2759"/>
<organism evidence="2 3">
    <name type="scientific">Nyctibius grandis</name>
    <name type="common">Great potoo</name>
    <dbReference type="NCBI Taxonomy" id="48427"/>
    <lineage>
        <taxon>Eukaryota</taxon>
        <taxon>Metazoa</taxon>
        <taxon>Chordata</taxon>
        <taxon>Craniata</taxon>
        <taxon>Vertebrata</taxon>
        <taxon>Euteleostomi</taxon>
        <taxon>Archelosauria</taxon>
        <taxon>Archosauria</taxon>
        <taxon>Dinosauria</taxon>
        <taxon>Saurischia</taxon>
        <taxon>Theropoda</taxon>
        <taxon>Coelurosauria</taxon>
        <taxon>Aves</taxon>
        <taxon>Neognathae</taxon>
        <taxon>Neoaves</taxon>
        <taxon>Strisores</taxon>
        <taxon>Caprimulgiformes</taxon>
        <taxon>Nyctibiidae</taxon>
        <taxon>Nyctibius</taxon>
    </lineage>
</organism>
<dbReference type="InterPro" id="IPR001346">
    <property type="entry name" value="Interferon_reg_fact_DNA-bd_dom"/>
</dbReference>
<keyword evidence="3" id="KW-1185">Reference proteome</keyword>
<feature type="non-terminal residue" evidence="2">
    <location>
        <position position="1"/>
    </location>
</feature>
<accession>A0A7L2GXI7</accession>
<feature type="domain" description="IRF tryptophan pentad repeat" evidence="1">
    <location>
        <begin position="7"/>
        <end position="126"/>
    </location>
</feature>
<dbReference type="GO" id="GO:0002376">
    <property type="term" value="P:immune system process"/>
    <property type="evidence" value="ECO:0007669"/>
    <property type="project" value="TreeGrafter"/>
</dbReference>
<dbReference type="Pfam" id="PF00605">
    <property type="entry name" value="IRF"/>
    <property type="match status" value="2"/>
</dbReference>
<dbReference type="PANTHER" id="PTHR11949:SF2">
    <property type="entry name" value="INTERFERON REGULATORY FACTOR 7"/>
    <property type="match status" value="1"/>
</dbReference>
<reference evidence="2 3" key="1">
    <citation type="submission" date="2019-09" db="EMBL/GenBank/DDBJ databases">
        <title>Bird 10,000 Genomes (B10K) Project - Family phase.</title>
        <authorList>
            <person name="Zhang G."/>
        </authorList>
    </citation>
    <scope>NUCLEOTIDE SEQUENCE [LARGE SCALE GENOMIC DNA]</scope>
    <source>
        <strain evidence="2">B10K-DU-001-56</strain>
        <tissue evidence="2">Muscle</tissue>
    </source>
</reference>
<dbReference type="GO" id="GO:0000981">
    <property type="term" value="F:DNA-binding transcription factor activity, RNA polymerase II-specific"/>
    <property type="evidence" value="ECO:0007669"/>
    <property type="project" value="TreeGrafter"/>
</dbReference>
<proteinExistence type="predicted"/>
<dbReference type="InterPro" id="IPR036390">
    <property type="entry name" value="WH_DNA-bd_sf"/>
</dbReference>
<protein>
    <submittedName>
        <fullName evidence="2">IRF3 factor</fullName>
    </submittedName>
</protein>
<name>A0A7L2GXI7_NYCGR</name>
<evidence type="ECO:0000313" key="2">
    <source>
        <dbReference type="EMBL" id="NXQ91787.1"/>
    </source>
</evidence>
<feature type="non-terminal residue" evidence="2">
    <location>
        <position position="126"/>
    </location>
</feature>
<dbReference type="PROSITE" id="PS51507">
    <property type="entry name" value="IRF_2"/>
    <property type="match status" value="1"/>
</dbReference>
<dbReference type="GO" id="GO:0000978">
    <property type="term" value="F:RNA polymerase II cis-regulatory region sequence-specific DNA binding"/>
    <property type="evidence" value="ECO:0007669"/>
    <property type="project" value="TreeGrafter"/>
</dbReference>
<dbReference type="Proteomes" id="UP000567826">
    <property type="component" value="Unassembled WGS sequence"/>
</dbReference>
<dbReference type="InterPro" id="IPR036388">
    <property type="entry name" value="WH-like_DNA-bd_sf"/>
</dbReference>
<sequence length="126" mass="14151">ARREAQKLRFGPWLVSAISSGSYQGLCWTDQDRGAFRVPWKHNARKDITSSDLEIFKVGGIGADRGELEVFRVGSPCSPPHTHPPPGLGKGEWAWKTNFRCALTSTRMFRLLEDHSKCGDDPHKVF</sequence>